<dbReference type="SUPFAM" id="SSF53756">
    <property type="entry name" value="UDP-Glycosyltransferase/glycogen phosphorylase"/>
    <property type="match status" value="1"/>
</dbReference>
<dbReference type="RefSeq" id="WP_071976548.1">
    <property type="nucleotide sequence ID" value="NZ_CP065424.1"/>
</dbReference>
<dbReference type="EMBL" id="MTLA01000091">
    <property type="protein sequence ID" value="OOP68650.1"/>
    <property type="molecule type" value="Genomic_DNA"/>
</dbReference>
<feature type="domain" description="Spore protein YkvP/CgeB glycosyl transferase-like" evidence="2">
    <location>
        <begin position="173"/>
        <end position="316"/>
    </location>
</feature>
<dbReference type="InterPro" id="IPR055259">
    <property type="entry name" value="YkvP/CgeB_Glyco_trans-like"/>
</dbReference>
<accession>A0A8E2LE15</accession>
<dbReference type="Proteomes" id="UP000189761">
    <property type="component" value="Unassembled WGS sequence"/>
</dbReference>
<evidence type="ECO:0000259" key="1">
    <source>
        <dbReference type="Pfam" id="PF12996"/>
    </source>
</evidence>
<protein>
    <recommendedName>
        <fullName evidence="5">Spore maturation protein CgeB</fullName>
    </recommendedName>
</protein>
<gene>
    <name evidence="3" type="ORF">BWZ43_09300</name>
</gene>
<evidence type="ECO:0008006" key="5">
    <source>
        <dbReference type="Google" id="ProtNLM"/>
    </source>
</evidence>
<sequence>MRVFCFDSNDAMMHLLSNGFRDAGHEVLVMGADNLDAVVNSLELFKPELVITNGWGLEQTVENQIWIKNYVKPRNIPHVYWSIEDPSFTSTFVLPLIQRTEPDYVFTLTAPIVDYYRSLGIKAAHLDWGYQPSIHHPVPPIPEYNFNIALVANSYEWVFDTWNIDYRIESMKQLICPLIENNVRIDIFGKGWEKINPYIDMEINPDWIHGTVPYLDCKKIYSSAKIVIGLQNFTTQVTQRTYEILAAGGFLLTSDTPAVRQLFLPGRDLVVSSSPYETLNLVHYYLQNEWERKQISSLGTAAVQPHTYKARAEYILNVLKAEGILPAL</sequence>
<evidence type="ECO:0000313" key="3">
    <source>
        <dbReference type="EMBL" id="OOP68650.1"/>
    </source>
</evidence>
<dbReference type="AlphaFoldDB" id="A0A8E2LE15"/>
<feature type="domain" description="Spore protein YkvP N-terminal" evidence="1">
    <location>
        <begin position="4"/>
        <end position="108"/>
    </location>
</feature>
<dbReference type="InterPro" id="IPR024542">
    <property type="entry name" value="YkvP_N"/>
</dbReference>
<dbReference type="Pfam" id="PF13524">
    <property type="entry name" value="Glyco_trans_1_2"/>
    <property type="match status" value="1"/>
</dbReference>
<feature type="non-terminal residue" evidence="3">
    <location>
        <position position="328"/>
    </location>
</feature>
<dbReference type="Pfam" id="PF12996">
    <property type="entry name" value="DUF3880"/>
    <property type="match status" value="1"/>
</dbReference>
<keyword evidence="4" id="KW-1185">Reference proteome</keyword>
<evidence type="ECO:0000259" key="2">
    <source>
        <dbReference type="Pfam" id="PF13524"/>
    </source>
</evidence>
<proteinExistence type="predicted"/>
<organism evidence="3 4">
    <name type="scientific">Heyndrickxia oleronia</name>
    <dbReference type="NCBI Taxonomy" id="38875"/>
    <lineage>
        <taxon>Bacteria</taxon>
        <taxon>Bacillati</taxon>
        <taxon>Bacillota</taxon>
        <taxon>Bacilli</taxon>
        <taxon>Bacillales</taxon>
        <taxon>Bacillaceae</taxon>
        <taxon>Heyndrickxia</taxon>
    </lineage>
</organism>
<reference evidence="3 4" key="1">
    <citation type="submission" date="2017-01" db="EMBL/GenBank/DDBJ databases">
        <title>Draft genome sequence of Bacillus oleronius.</title>
        <authorList>
            <person name="Allam M."/>
        </authorList>
    </citation>
    <scope>NUCLEOTIDE SEQUENCE [LARGE SCALE GENOMIC DNA]</scope>
    <source>
        <strain evidence="3 4">DSM 9356</strain>
    </source>
</reference>
<evidence type="ECO:0000313" key="4">
    <source>
        <dbReference type="Proteomes" id="UP000189761"/>
    </source>
</evidence>
<comment type="caution">
    <text evidence="3">The sequence shown here is derived from an EMBL/GenBank/DDBJ whole genome shotgun (WGS) entry which is preliminary data.</text>
</comment>
<name>A0A8E2LE15_9BACI</name>